<evidence type="ECO:0000313" key="2">
    <source>
        <dbReference type="Proteomes" id="UP000184550"/>
    </source>
</evidence>
<proteinExistence type="predicted"/>
<dbReference type="EMBL" id="CZCU02000152">
    <property type="protein sequence ID" value="VXD22302.1"/>
    <property type="molecule type" value="Genomic_DNA"/>
</dbReference>
<name>A0A7Z9BU32_9CYAN</name>
<evidence type="ECO:0008006" key="3">
    <source>
        <dbReference type="Google" id="ProtNLM"/>
    </source>
</evidence>
<dbReference type="Proteomes" id="UP000184550">
    <property type="component" value="Unassembled WGS sequence"/>
</dbReference>
<dbReference type="Pfam" id="PF07927">
    <property type="entry name" value="HicA_toxin"/>
    <property type="match status" value="1"/>
</dbReference>
<evidence type="ECO:0000313" key="1">
    <source>
        <dbReference type="EMBL" id="VXD22302.1"/>
    </source>
</evidence>
<sequence length="91" mass="9926">MPTTLHKLNSKQNKTLEAIFKNPVSASIVWTEVERLLQALGGQIQLGGGSRVSVLLNNTVATFHKPHPRKETDKGAVVAVRKFLKNAGIQP</sequence>
<dbReference type="GO" id="GO:0003729">
    <property type="term" value="F:mRNA binding"/>
    <property type="evidence" value="ECO:0007669"/>
    <property type="project" value="InterPro"/>
</dbReference>
<organism evidence="1 2">
    <name type="scientific">Planktothrix serta PCC 8927</name>
    <dbReference type="NCBI Taxonomy" id="671068"/>
    <lineage>
        <taxon>Bacteria</taxon>
        <taxon>Bacillati</taxon>
        <taxon>Cyanobacteriota</taxon>
        <taxon>Cyanophyceae</taxon>
        <taxon>Oscillatoriophycideae</taxon>
        <taxon>Oscillatoriales</taxon>
        <taxon>Microcoleaceae</taxon>
        <taxon>Planktothrix</taxon>
    </lineage>
</organism>
<gene>
    <name evidence="1" type="ORF">PL8927_750013</name>
</gene>
<protein>
    <recommendedName>
        <fullName evidence="3">HicA protein</fullName>
    </recommendedName>
</protein>
<dbReference type="AlphaFoldDB" id="A0A7Z9BU32"/>
<reference evidence="1" key="1">
    <citation type="submission" date="2019-10" db="EMBL/GenBank/DDBJ databases">
        <authorList>
            <consortium name="Genoscope - CEA"/>
            <person name="William W."/>
        </authorList>
    </citation>
    <scope>NUCLEOTIDE SEQUENCE [LARGE SCALE GENOMIC DNA]</scope>
    <source>
        <strain evidence="1">BBR_PRJEB10992</strain>
    </source>
</reference>
<dbReference type="InterPro" id="IPR012933">
    <property type="entry name" value="HicA_mRNA_interferase"/>
</dbReference>
<keyword evidence="2" id="KW-1185">Reference proteome</keyword>
<accession>A0A7Z9BU32</accession>
<comment type="caution">
    <text evidence="1">The sequence shown here is derived from an EMBL/GenBank/DDBJ whole genome shotgun (WGS) entry which is preliminary data.</text>
</comment>
<dbReference type="RefSeq" id="WP_083624659.1">
    <property type="nucleotide sequence ID" value="NZ_LR734877.1"/>
</dbReference>
<dbReference type="OrthoDB" id="73001at2"/>